<protein>
    <submittedName>
        <fullName evidence="2">Uncharacterized protein</fullName>
    </submittedName>
</protein>
<reference evidence="2 3" key="1">
    <citation type="submission" date="2019-12" db="EMBL/GenBank/DDBJ databases">
        <authorList>
            <person name="Li M."/>
        </authorList>
    </citation>
    <scope>NUCLEOTIDE SEQUENCE [LARGE SCALE GENOMIC DNA]</scope>
    <source>
        <strain evidence="2 3">GBMRC 2024</strain>
    </source>
</reference>
<evidence type="ECO:0000313" key="3">
    <source>
        <dbReference type="Proteomes" id="UP000477911"/>
    </source>
</evidence>
<dbReference type="EMBL" id="WUMU01000003">
    <property type="protein sequence ID" value="MXN16988.1"/>
    <property type="molecule type" value="Genomic_DNA"/>
</dbReference>
<gene>
    <name evidence="2" type="ORF">GR170_04015</name>
</gene>
<comment type="caution">
    <text evidence="2">The sequence shown here is derived from an EMBL/GenBank/DDBJ whole genome shotgun (WGS) entry which is preliminary data.</text>
</comment>
<feature type="region of interest" description="Disordered" evidence="1">
    <location>
        <begin position="1"/>
        <end position="36"/>
    </location>
</feature>
<dbReference type="RefSeq" id="WP_160891855.1">
    <property type="nucleotide sequence ID" value="NZ_WUMU01000003.1"/>
</dbReference>
<name>A0A6L7G0I0_9RHOB</name>
<accession>A0A6L7G0I0</accession>
<keyword evidence="3" id="KW-1185">Reference proteome</keyword>
<dbReference type="AlphaFoldDB" id="A0A6L7G0I0"/>
<evidence type="ECO:0000313" key="2">
    <source>
        <dbReference type="EMBL" id="MXN16988.1"/>
    </source>
</evidence>
<proteinExistence type="predicted"/>
<organism evidence="2 3">
    <name type="scientific">Pseudooceanicola albus</name>
    <dbReference type="NCBI Taxonomy" id="2692189"/>
    <lineage>
        <taxon>Bacteria</taxon>
        <taxon>Pseudomonadati</taxon>
        <taxon>Pseudomonadota</taxon>
        <taxon>Alphaproteobacteria</taxon>
        <taxon>Rhodobacterales</taxon>
        <taxon>Paracoccaceae</taxon>
        <taxon>Pseudooceanicola</taxon>
    </lineage>
</organism>
<sequence length="117" mass="12854">MRSSDHPEAARGSASWPRGLGTPSRRSAGGPRLPTSSRTLIGAKIAVSTDGGGHLFDFQRCQLIGPSGEATDLKVAFAYVRELKMRLQYVSTPEAMMDLLRRHARDRDVIQPLYLES</sequence>
<evidence type="ECO:0000256" key="1">
    <source>
        <dbReference type="SAM" id="MobiDB-lite"/>
    </source>
</evidence>
<dbReference type="Proteomes" id="UP000477911">
    <property type="component" value="Unassembled WGS sequence"/>
</dbReference>